<dbReference type="NCBIfam" id="TIGR02532">
    <property type="entry name" value="IV_pilin_GFxxxE"/>
    <property type="match status" value="1"/>
</dbReference>
<organism evidence="3 4">
    <name type="scientific">Lacipirellula parvula</name>
    <dbReference type="NCBI Taxonomy" id="2650471"/>
    <lineage>
        <taxon>Bacteria</taxon>
        <taxon>Pseudomonadati</taxon>
        <taxon>Planctomycetota</taxon>
        <taxon>Planctomycetia</taxon>
        <taxon>Pirellulales</taxon>
        <taxon>Lacipirellulaceae</taxon>
        <taxon>Lacipirellula</taxon>
    </lineage>
</organism>
<evidence type="ECO:0000256" key="1">
    <source>
        <dbReference type="SAM" id="Phobius"/>
    </source>
</evidence>
<dbReference type="EMBL" id="AP021861">
    <property type="protein sequence ID" value="BBO33741.1"/>
    <property type="molecule type" value="Genomic_DNA"/>
</dbReference>
<protein>
    <recommendedName>
        <fullName evidence="2">DUF1559 domain-containing protein</fullName>
    </recommendedName>
</protein>
<dbReference type="Gene3D" id="3.30.700.10">
    <property type="entry name" value="Glycoprotein, Type 4 Pilin"/>
    <property type="match status" value="1"/>
</dbReference>
<dbReference type="InterPro" id="IPR045584">
    <property type="entry name" value="Pilin-like"/>
</dbReference>
<keyword evidence="1" id="KW-0812">Transmembrane</keyword>
<reference evidence="4" key="1">
    <citation type="submission" date="2019-10" db="EMBL/GenBank/DDBJ databases">
        <title>Lacipirellula parvula gen. nov., sp. nov., representing a lineage of planctomycetes widespread in freshwater anoxic habitats, and description of the family Lacipirellulaceae.</title>
        <authorList>
            <person name="Dedysh S.N."/>
            <person name="Kulichevskaya I.S."/>
            <person name="Beletsky A.V."/>
            <person name="Rakitin A.L."/>
            <person name="Mardanov A.V."/>
            <person name="Ivanova A.A."/>
            <person name="Saltykova V.X."/>
            <person name="Rijpstra W.I.C."/>
            <person name="Sinninghe Damste J.S."/>
            <person name="Ravin N.V."/>
        </authorList>
    </citation>
    <scope>NUCLEOTIDE SEQUENCE [LARGE SCALE GENOMIC DNA]</scope>
    <source>
        <strain evidence="4">PX69</strain>
    </source>
</reference>
<dbReference type="Pfam" id="PF07596">
    <property type="entry name" value="SBP_bac_10"/>
    <property type="match status" value="1"/>
</dbReference>
<gene>
    <name evidence="3" type="ORF">PLANPX_3353</name>
</gene>
<proteinExistence type="predicted"/>
<dbReference type="RefSeq" id="WP_152099459.1">
    <property type="nucleotide sequence ID" value="NZ_AP021861.1"/>
</dbReference>
<dbReference type="PANTHER" id="PTHR30093">
    <property type="entry name" value="GENERAL SECRETION PATHWAY PROTEIN G"/>
    <property type="match status" value="1"/>
</dbReference>
<keyword evidence="4" id="KW-1185">Reference proteome</keyword>
<dbReference type="PANTHER" id="PTHR30093:SF2">
    <property type="entry name" value="TYPE II SECRETION SYSTEM PROTEIN H"/>
    <property type="match status" value="1"/>
</dbReference>
<keyword evidence="1" id="KW-1133">Transmembrane helix</keyword>
<dbReference type="Pfam" id="PF07963">
    <property type="entry name" value="N_methyl"/>
    <property type="match status" value="1"/>
</dbReference>
<dbReference type="Proteomes" id="UP000326837">
    <property type="component" value="Chromosome"/>
</dbReference>
<dbReference type="SUPFAM" id="SSF54523">
    <property type="entry name" value="Pili subunits"/>
    <property type="match status" value="1"/>
</dbReference>
<dbReference type="InterPro" id="IPR012902">
    <property type="entry name" value="N_methyl_site"/>
</dbReference>
<evidence type="ECO:0000259" key="2">
    <source>
        <dbReference type="Pfam" id="PF07596"/>
    </source>
</evidence>
<feature type="transmembrane region" description="Helical" evidence="1">
    <location>
        <begin position="21"/>
        <end position="45"/>
    </location>
</feature>
<dbReference type="InterPro" id="IPR027558">
    <property type="entry name" value="Pre_pil_HX9DG_C"/>
</dbReference>
<dbReference type="AlphaFoldDB" id="A0A5K7XFU5"/>
<dbReference type="KEGG" id="lpav:PLANPX_3353"/>
<dbReference type="InterPro" id="IPR011453">
    <property type="entry name" value="DUF1559"/>
</dbReference>
<dbReference type="NCBIfam" id="TIGR04294">
    <property type="entry name" value="pre_pil_HX9DG"/>
    <property type="match status" value="1"/>
</dbReference>
<evidence type="ECO:0000313" key="3">
    <source>
        <dbReference type="EMBL" id="BBO33741.1"/>
    </source>
</evidence>
<feature type="domain" description="DUF1559" evidence="2">
    <location>
        <begin position="46"/>
        <end position="290"/>
    </location>
</feature>
<evidence type="ECO:0000313" key="4">
    <source>
        <dbReference type="Proteomes" id="UP000326837"/>
    </source>
</evidence>
<name>A0A5K7XFU5_9BACT</name>
<accession>A0A5K7XFU5</accession>
<sequence length="309" mass="33700">MPLRQHDRPSLRSESRTRQRAFTLVELLVVIAIIGVLVALLLPAVQAAREASRRSQCANNLRQVGLAVQSHLAARGYFPHSWPNGDNEITWGRSLLPYLEQGSLEKSWNPAIGMLEGSNQQVIANPISILKCPSAPSQPTYEGTDKGVTRTFGTSDYKGVEGVLADDPVFASWQRKDWLPGVIGRAPVELRLVTDGTSHTATVVESTGDRILYGPQFTQTAEIWWHTDGAWAGRALAGLAPTKYGPVFGVDLCSINCSNQYDAPPYSFHPGGAQVMIADGSIRFLQQDMDVFTLGCLFAYDDEAVTSTP</sequence>
<keyword evidence="1" id="KW-0472">Membrane</keyword>